<evidence type="ECO:0000259" key="5">
    <source>
        <dbReference type="PROSITE" id="PS50106"/>
    </source>
</evidence>
<dbReference type="PROSITE" id="PS01159">
    <property type="entry name" value="WW_DOMAIN_1"/>
    <property type="match status" value="1"/>
</dbReference>
<dbReference type="InterPro" id="IPR036020">
    <property type="entry name" value="WW_dom_sf"/>
</dbReference>
<dbReference type="InterPro" id="IPR036034">
    <property type="entry name" value="PDZ_sf"/>
</dbReference>
<feature type="compositionally biased region" description="Basic residues" evidence="2">
    <location>
        <begin position="971"/>
        <end position="980"/>
    </location>
</feature>
<keyword evidence="3" id="KW-1133">Transmembrane helix</keyword>
<feature type="region of interest" description="Disordered" evidence="2">
    <location>
        <begin position="558"/>
        <end position="591"/>
    </location>
</feature>
<evidence type="ECO:0000256" key="3">
    <source>
        <dbReference type="SAM" id="Phobius"/>
    </source>
</evidence>
<accession>A0ABN8NYG6</accession>
<feature type="compositionally biased region" description="Low complexity" evidence="2">
    <location>
        <begin position="772"/>
        <end position="782"/>
    </location>
</feature>
<sequence>MIGSIIYFNPNSFITVTFALLDLVKEEVIVILASQFMIFFNETALESIFTPLSEYLLGWKEIENSIAFCLIAFEAISVFILVRKISLKLADRWLIVIGIAFEGFALVWYLALLANAKPYESIVLPTLIVGTLVIVFGLPFFAVANVSLYSKITDEKTQGIAQGIQRSVTGVAMILGPLWGGALTKRLYLMLGVMAGLEVILAILMFLSFHRLKVPEKQTPPPQYGEINADNERQPLLAIARNLLLPGIKPVFLTLNFTDSILNFSFNSITFFSIKSVQKDMEGLSLVTRDSISPRLQVDIRDRHETEVINIKNCHSGLGIKIAGGKSALGADFGVFVKKVLSGGVADLDGKLREGDQLLEVNGCSLHGVSNDKAMSLLRNAAQSNQAKLVVCRDVHARQEFTALMEALNGGLSSAGITNGTAVNGFIRSSSFGSSRASTPSPTMGKRSWVMTAGQMSPLAGGRHGSPVLSPTGSLDRPSASLQRMYSMDLPTLPVGPTVVQHPPGAYEPPSYNSSLQKLSATANRTQQYARHFNGATLSPQRSPEERSPEFNGNSHLTVEQQSVSSEVTNDSGLPTDRHSTSSSPTFDHPGELQSIQIRYSTGLGLCVVGGTNRPDGPHVYIDDIIEGGDAHKDRRLKRGDRLMYINGETLVGVTHEQAKSLLTRLKLRGQDAEVTFIRGGIRPGSLTPNGSASPAYNSPRRRSENDFPPTQLNLNGIENSSSPLSSRRSSQASDPDLSNTDIFMHGLLAGSTGQPADSETRESTPRVEMFQSSPQSQVSPPAISDAQPAVLQPVSHQMQRMENGVGTQAGVQSSHSQPVNGFYQAPTAIPPRLFNGGFQPALSSTPTTVDSVPNGLVLNQQRGSWNGQPYVNGGLGGQSLGNHAGLFPANGAGSPVTGAQPHQLPLGSLHISPVQTAFEPSSVPYYLQQDLEALHRISQQYASPPLSLQSDSVGQGSLLTTHAQSSGSPRVKRHGRGSRRLSLDPYTKLRVEKLEVALRYLGFNPTEEQQRQLRQRLPVDQGGFVSYGDFVHAARNVFALELQDHSLSTSTVQFAIQDVNAAATAAENNAFEKMQQQSQLASLEAKAKQSAQNAERIRRERDEALREVQHLKKLLKKKEEECLTSEEELMKARRDAQGLLEESRSLEKKVYLASEAQRAAKDVEQDYAEVIRLLEQELDSLKAKQAEPKPDVKELQELQKRLVVLGCQLRKAEVSKRTYEVATEKLIRFAEMVHENLTEGASRMPPQRGKGESVRREGSSNPKPPTYLSRHAKFTPASLAKEARETVKSVKTLIEEEPLPFGWEEAYTTDGVRYYINHVTQQTSWLHPVSQVQHLPAIKENEDGVRETQT</sequence>
<dbReference type="PANTHER" id="PTHR19964">
    <property type="entry name" value="MULTIPLE PDZ DOMAIN PROTEIN"/>
    <property type="match status" value="1"/>
</dbReference>
<keyword evidence="3" id="KW-0472">Membrane</keyword>
<feature type="region of interest" description="Disordered" evidence="2">
    <location>
        <begin position="495"/>
        <end position="514"/>
    </location>
</feature>
<keyword evidence="3" id="KW-0812">Transmembrane</keyword>
<feature type="transmembrane region" description="Helical" evidence="3">
    <location>
        <begin position="65"/>
        <end position="82"/>
    </location>
</feature>
<feature type="domain" description="PDZ" evidence="5">
    <location>
        <begin position="308"/>
        <end position="381"/>
    </location>
</feature>
<keyword evidence="1" id="KW-0175">Coiled coil</keyword>
<evidence type="ECO:0000259" key="4">
    <source>
        <dbReference type="PROSITE" id="PS50020"/>
    </source>
</evidence>
<evidence type="ECO:0000313" key="7">
    <source>
        <dbReference type="Proteomes" id="UP001159405"/>
    </source>
</evidence>
<dbReference type="SUPFAM" id="SSF51045">
    <property type="entry name" value="WW domain"/>
    <property type="match status" value="1"/>
</dbReference>
<dbReference type="PROSITE" id="PS50020">
    <property type="entry name" value="WW_DOMAIN_2"/>
    <property type="match status" value="1"/>
</dbReference>
<evidence type="ECO:0000256" key="2">
    <source>
        <dbReference type="SAM" id="MobiDB-lite"/>
    </source>
</evidence>
<dbReference type="Gene3D" id="2.30.42.10">
    <property type="match status" value="2"/>
</dbReference>
<feature type="region of interest" description="Disordered" evidence="2">
    <location>
        <begin position="960"/>
        <end position="980"/>
    </location>
</feature>
<dbReference type="Pfam" id="PF00595">
    <property type="entry name" value="PDZ"/>
    <property type="match status" value="2"/>
</dbReference>
<feature type="compositionally biased region" description="Polar residues" evidence="2">
    <location>
        <begin position="558"/>
        <end position="573"/>
    </location>
</feature>
<evidence type="ECO:0000313" key="6">
    <source>
        <dbReference type="EMBL" id="CAH3127030.1"/>
    </source>
</evidence>
<dbReference type="Gene3D" id="2.20.70.10">
    <property type="match status" value="1"/>
</dbReference>
<organism evidence="6 7">
    <name type="scientific">Porites lobata</name>
    <dbReference type="NCBI Taxonomy" id="104759"/>
    <lineage>
        <taxon>Eukaryota</taxon>
        <taxon>Metazoa</taxon>
        <taxon>Cnidaria</taxon>
        <taxon>Anthozoa</taxon>
        <taxon>Hexacorallia</taxon>
        <taxon>Scleractinia</taxon>
        <taxon>Fungiina</taxon>
        <taxon>Poritidae</taxon>
        <taxon>Porites</taxon>
    </lineage>
</organism>
<dbReference type="EMBL" id="CALNXK010000043">
    <property type="protein sequence ID" value="CAH3127030.1"/>
    <property type="molecule type" value="Genomic_DNA"/>
</dbReference>
<dbReference type="SUPFAM" id="SSF103473">
    <property type="entry name" value="MFS general substrate transporter"/>
    <property type="match status" value="1"/>
</dbReference>
<protein>
    <submittedName>
        <fullName evidence="6">Uncharacterized protein</fullName>
    </submittedName>
</protein>
<feature type="coiled-coil region" evidence="1">
    <location>
        <begin position="1074"/>
        <end position="1216"/>
    </location>
</feature>
<dbReference type="PROSITE" id="PS50106">
    <property type="entry name" value="PDZ"/>
    <property type="match status" value="2"/>
</dbReference>
<feature type="transmembrane region" description="Helical" evidence="3">
    <location>
        <begin position="94"/>
        <end position="116"/>
    </location>
</feature>
<feature type="region of interest" description="Disordered" evidence="2">
    <location>
        <begin position="680"/>
        <end position="785"/>
    </location>
</feature>
<dbReference type="InterPro" id="IPR001202">
    <property type="entry name" value="WW_dom"/>
</dbReference>
<dbReference type="Pfam" id="PF07690">
    <property type="entry name" value="MFS_1"/>
    <property type="match status" value="1"/>
</dbReference>
<feature type="transmembrane region" description="Helical" evidence="3">
    <location>
        <begin position="187"/>
        <end position="209"/>
    </location>
</feature>
<feature type="region of interest" description="Disordered" evidence="2">
    <location>
        <begin position="1239"/>
        <end position="1270"/>
    </location>
</feature>
<feature type="compositionally biased region" description="Polar residues" evidence="2">
    <location>
        <begin position="709"/>
        <end position="720"/>
    </location>
</feature>
<gene>
    <name evidence="6" type="ORF">PLOB_00032761</name>
</gene>
<dbReference type="Gene3D" id="1.20.1250.20">
    <property type="entry name" value="MFS general substrate transporter like domains"/>
    <property type="match status" value="1"/>
</dbReference>
<feature type="compositionally biased region" description="Low complexity" evidence="2">
    <location>
        <begin position="721"/>
        <end position="734"/>
    </location>
</feature>
<feature type="domain" description="PDZ" evidence="5">
    <location>
        <begin position="604"/>
        <end position="663"/>
    </location>
</feature>
<dbReference type="SUPFAM" id="SSF50156">
    <property type="entry name" value="PDZ domain-like"/>
    <property type="match status" value="2"/>
</dbReference>
<dbReference type="InterPro" id="IPR011701">
    <property type="entry name" value="MFS"/>
</dbReference>
<dbReference type="InterPro" id="IPR011992">
    <property type="entry name" value="EF-hand-dom_pair"/>
</dbReference>
<comment type="caution">
    <text evidence="6">The sequence shown here is derived from an EMBL/GenBank/DDBJ whole genome shotgun (WGS) entry which is preliminary data.</text>
</comment>
<dbReference type="Proteomes" id="UP001159405">
    <property type="component" value="Unassembled WGS sequence"/>
</dbReference>
<dbReference type="InterPro" id="IPR036259">
    <property type="entry name" value="MFS_trans_sf"/>
</dbReference>
<dbReference type="Pfam" id="PF00397">
    <property type="entry name" value="WW"/>
    <property type="match status" value="1"/>
</dbReference>
<feature type="transmembrane region" description="Helical" evidence="3">
    <location>
        <begin position="122"/>
        <end position="148"/>
    </location>
</feature>
<dbReference type="PANTHER" id="PTHR19964:SF94">
    <property type="entry name" value="SYNTAXIN-BINDING PROTEIN 4-LIKE"/>
    <property type="match status" value="1"/>
</dbReference>
<dbReference type="InterPro" id="IPR001478">
    <property type="entry name" value="PDZ"/>
</dbReference>
<dbReference type="SMART" id="SM00456">
    <property type="entry name" value="WW"/>
    <property type="match status" value="1"/>
</dbReference>
<reference evidence="6 7" key="1">
    <citation type="submission" date="2022-05" db="EMBL/GenBank/DDBJ databases">
        <authorList>
            <consortium name="Genoscope - CEA"/>
            <person name="William W."/>
        </authorList>
    </citation>
    <scope>NUCLEOTIDE SEQUENCE [LARGE SCALE GENOMIC DNA]</scope>
</reference>
<feature type="domain" description="WW" evidence="4">
    <location>
        <begin position="1298"/>
        <end position="1331"/>
    </location>
</feature>
<dbReference type="SUPFAM" id="SSF47473">
    <property type="entry name" value="EF-hand"/>
    <property type="match status" value="1"/>
</dbReference>
<feature type="compositionally biased region" description="Basic and acidic residues" evidence="2">
    <location>
        <begin position="1250"/>
        <end position="1259"/>
    </location>
</feature>
<evidence type="ECO:0000256" key="1">
    <source>
        <dbReference type="SAM" id="Coils"/>
    </source>
</evidence>
<dbReference type="CDD" id="cd00201">
    <property type="entry name" value="WW"/>
    <property type="match status" value="1"/>
</dbReference>
<feature type="compositionally biased region" description="Polar residues" evidence="2">
    <location>
        <begin position="960"/>
        <end position="969"/>
    </location>
</feature>
<keyword evidence="7" id="KW-1185">Reference proteome</keyword>
<dbReference type="InterPro" id="IPR051342">
    <property type="entry name" value="PDZ_scaffold"/>
</dbReference>
<name>A0ABN8NYG6_9CNID</name>
<dbReference type="SMART" id="SM00228">
    <property type="entry name" value="PDZ"/>
    <property type="match status" value="2"/>
</dbReference>
<proteinExistence type="predicted"/>
<feature type="compositionally biased region" description="Polar residues" evidence="2">
    <location>
        <begin position="687"/>
        <end position="697"/>
    </location>
</feature>